<accession>A0A2M7UUQ9</accession>
<evidence type="ECO:0000256" key="8">
    <source>
        <dbReference type="ARBA" id="ARBA00023136"/>
    </source>
</evidence>
<dbReference type="Gene3D" id="3.30.70.3040">
    <property type="match status" value="1"/>
</dbReference>
<keyword evidence="4 10" id="KW-1003">Cell membrane</keyword>
<feature type="transmembrane region" description="Helical" evidence="11">
    <location>
        <begin position="273"/>
        <end position="296"/>
    </location>
</feature>
<evidence type="ECO:0000256" key="6">
    <source>
        <dbReference type="ARBA" id="ARBA00022692"/>
    </source>
</evidence>
<evidence type="ECO:0000259" key="12">
    <source>
        <dbReference type="Pfam" id="PF02687"/>
    </source>
</evidence>
<feature type="domain" description="FtsX extracellular" evidence="13">
    <location>
        <begin position="58"/>
        <end position="146"/>
    </location>
</feature>
<dbReference type="EMBL" id="PFOZ01000019">
    <property type="protein sequence ID" value="PIZ87564.1"/>
    <property type="molecule type" value="Genomic_DNA"/>
</dbReference>
<evidence type="ECO:0000256" key="5">
    <source>
        <dbReference type="ARBA" id="ARBA00022618"/>
    </source>
</evidence>
<evidence type="ECO:0000256" key="9">
    <source>
        <dbReference type="ARBA" id="ARBA00023306"/>
    </source>
</evidence>
<evidence type="ECO:0000259" key="13">
    <source>
        <dbReference type="Pfam" id="PF18075"/>
    </source>
</evidence>
<dbReference type="InterPro" id="IPR040690">
    <property type="entry name" value="FtsX_ECD"/>
</dbReference>
<evidence type="ECO:0000256" key="2">
    <source>
        <dbReference type="ARBA" id="ARBA00007379"/>
    </source>
</evidence>
<sequence length="302" mass="34033">MLVLTKRIFKAGWRNFSRDGGQNMATIFILVMVISAITSLFLFKQASQFLISSIQEKVDISVYFKYGASEDDILNIKNEIAGISEVKEVTYVSTEEAFKNFTERHKDSQILMESLDEVGTNPFLASLSIKASEASQYQAVADFLENSKFDSIVEKVDYYQRKPIIERIFSLTSNLNKAGILFSIVLAIFAMLIVFNTVRLAIYSSKEEIKIQRLVGASNWFIRGPFLVQGAVSGIFATLISLSFSVLVCWIFSPKLEILFPGLNLFKFFIADFWLILLIQLFAGLGVGLISSLIAVRRYLKV</sequence>
<feature type="transmembrane region" description="Helical" evidence="11">
    <location>
        <begin position="226"/>
        <end position="253"/>
    </location>
</feature>
<keyword evidence="7 11" id="KW-1133">Transmembrane helix</keyword>
<evidence type="ECO:0000256" key="1">
    <source>
        <dbReference type="ARBA" id="ARBA00004651"/>
    </source>
</evidence>
<evidence type="ECO:0000313" key="14">
    <source>
        <dbReference type="EMBL" id="PIZ87564.1"/>
    </source>
</evidence>
<evidence type="ECO:0000256" key="3">
    <source>
        <dbReference type="ARBA" id="ARBA00021907"/>
    </source>
</evidence>
<dbReference type="AlphaFoldDB" id="A0A2M7UUQ9"/>
<evidence type="ECO:0000256" key="10">
    <source>
        <dbReference type="PIRNR" id="PIRNR003097"/>
    </source>
</evidence>
<feature type="transmembrane region" description="Helical" evidence="11">
    <location>
        <begin position="180"/>
        <end position="205"/>
    </location>
</feature>
<organism evidence="14 15">
    <name type="scientific">Candidatus Nealsonbacteria bacterium CG_4_10_14_0_2_um_filter_40_15</name>
    <dbReference type="NCBI Taxonomy" id="1974682"/>
    <lineage>
        <taxon>Bacteria</taxon>
        <taxon>Candidatus Nealsoniibacteriota</taxon>
    </lineage>
</organism>
<dbReference type="Pfam" id="PF18075">
    <property type="entry name" value="FtsX_ECD"/>
    <property type="match status" value="1"/>
</dbReference>
<dbReference type="GO" id="GO:0051301">
    <property type="term" value="P:cell division"/>
    <property type="evidence" value="ECO:0007669"/>
    <property type="project" value="UniProtKB-KW"/>
</dbReference>
<keyword evidence="9 10" id="KW-0131">Cell cycle</keyword>
<evidence type="ECO:0000313" key="15">
    <source>
        <dbReference type="Proteomes" id="UP000229166"/>
    </source>
</evidence>
<comment type="subcellular location">
    <subcellularLocation>
        <location evidence="1">Cell membrane</location>
        <topology evidence="1">Multi-pass membrane protein</topology>
    </subcellularLocation>
</comment>
<evidence type="ECO:0000256" key="11">
    <source>
        <dbReference type="SAM" id="Phobius"/>
    </source>
</evidence>
<evidence type="ECO:0000256" key="7">
    <source>
        <dbReference type="ARBA" id="ARBA00022989"/>
    </source>
</evidence>
<name>A0A2M7UUQ9_9BACT</name>
<dbReference type="InterPro" id="IPR003838">
    <property type="entry name" value="ABC3_permease_C"/>
</dbReference>
<keyword evidence="8 10" id="KW-0472">Membrane</keyword>
<dbReference type="InterPro" id="IPR004513">
    <property type="entry name" value="FtsX"/>
</dbReference>
<dbReference type="Proteomes" id="UP000229166">
    <property type="component" value="Unassembled WGS sequence"/>
</dbReference>
<feature type="transmembrane region" description="Helical" evidence="11">
    <location>
        <begin position="21"/>
        <end position="43"/>
    </location>
</feature>
<keyword evidence="6 11" id="KW-0812">Transmembrane</keyword>
<dbReference type="PIRSF" id="PIRSF003097">
    <property type="entry name" value="FtsX"/>
    <property type="match status" value="1"/>
</dbReference>
<keyword evidence="5 10" id="KW-0132">Cell division</keyword>
<reference evidence="15" key="1">
    <citation type="submission" date="2017-09" db="EMBL/GenBank/DDBJ databases">
        <title>Depth-based differentiation of microbial function through sediment-hosted aquifers and enrichment of novel symbionts in the deep terrestrial subsurface.</title>
        <authorList>
            <person name="Probst A.J."/>
            <person name="Ladd B."/>
            <person name="Jarett J.K."/>
            <person name="Geller-Mcgrath D.E."/>
            <person name="Sieber C.M.K."/>
            <person name="Emerson J.B."/>
            <person name="Anantharaman K."/>
            <person name="Thomas B.C."/>
            <person name="Malmstrom R."/>
            <person name="Stieglmeier M."/>
            <person name="Klingl A."/>
            <person name="Woyke T."/>
            <person name="Ryan C.M."/>
            <person name="Banfield J.F."/>
        </authorList>
    </citation>
    <scope>NUCLEOTIDE SEQUENCE [LARGE SCALE GENOMIC DNA]</scope>
</reference>
<dbReference type="PANTHER" id="PTHR47755:SF1">
    <property type="entry name" value="CELL DIVISION PROTEIN FTSX"/>
    <property type="match status" value="1"/>
</dbReference>
<dbReference type="Pfam" id="PF02687">
    <property type="entry name" value="FtsX"/>
    <property type="match status" value="1"/>
</dbReference>
<protein>
    <recommendedName>
        <fullName evidence="3 10">Cell division protein FtsX</fullName>
    </recommendedName>
</protein>
<comment type="caution">
    <text evidence="14">The sequence shown here is derived from an EMBL/GenBank/DDBJ whole genome shotgun (WGS) entry which is preliminary data.</text>
</comment>
<proteinExistence type="inferred from homology"/>
<evidence type="ECO:0000256" key="4">
    <source>
        <dbReference type="ARBA" id="ARBA00022475"/>
    </source>
</evidence>
<comment type="similarity">
    <text evidence="2 10">Belongs to the ABC-4 integral membrane protein family. FtsX subfamily.</text>
</comment>
<dbReference type="PANTHER" id="PTHR47755">
    <property type="entry name" value="CELL DIVISION PROTEIN FTSX"/>
    <property type="match status" value="1"/>
</dbReference>
<feature type="domain" description="ABC3 transporter permease C-terminal" evidence="12">
    <location>
        <begin position="180"/>
        <end position="301"/>
    </location>
</feature>
<gene>
    <name evidence="14" type="ORF">COX92_00930</name>
</gene>
<dbReference type="GO" id="GO:0005886">
    <property type="term" value="C:plasma membrane"/>
    <property type="evidence" value="ECO:0007669"/>
    <property type="project" value="UniProtKB-SubCell"/>
</dbReference>